<accession>A0ABD5V5B5</accession>
<evidence type="ECO:0000313" key="1">
    <source>
        <dbReference type="EMBL" id="MFC6906773.1"/>
    </source>
</evidence>
<evidence type="ECO:0000313" key="2">
    <source>
        <dbReference type="Proteomes" id="UP001596312"/>
    </source>
</evidence>
<dbReference type="AlphaFoldDB" id="A0ABD5V5B5"/>
<dbReference type="RefSeq" id="WP_340605351.1">
    <property type="nucleotide sequence ID" value="NZ_JBBMXV010000005.1"/>
</dbReference>
<keyword evidence="2" id="KW-1185">Reference proteome</keyword>
<protein>
    <submittedName>
        <fullName evidence="1">Uncharacterized protein</fullName>
    </submittedName>
</protein>
<dbReference type="Proteomes" id="UP001596312">
    <property type="component" value="Unassembled WGS sequence"/>
</dbReference>
<dbReference type="EMBL" id="JBHSXQ010000005">
    <property type="protein sequence ID" value="MFC6906773.1"/>
    <property type="molecule type" value="Genomic_DNA"/>
</dbReference>
<reference evidence="1 2" key="1">
    <citation type="journal article" date="2019" name="Int. J. Syst. Evol. Microbiol.">
        <title>The Global Catalogue of Microorganisms (GCM) 10K type strain sequencing project: providing services to taxonomists for standard genome sequencing and annotation.</title>
        <authorList>
            <consortium name="The Broad Institute Genomics Platform"/>
            <consortium name="The Broad Institute Genome Sequencing Center for Infectious Disease"/>
            <person name="Wu L."/>
            <person name="Ma J."/>
        </authorList>
    </citation>
    <scope>NUCLEOTIDE SEQUENCE [LARGE SCALE GENOMIC DNA]</scope>
    <source>
        <strain evidence="1 2">CGMCC 1.3240</strain>
    </source>
</reference>
<sequence>MPAGTPDEWLFEDWQLITRALTAATHEDCQCYECDTIDALLGDIAHYWDFDENELAQLLH</sequence>
<proteinExistence type="predicted"/>
<gene>
    <name evidence="1" type="ORF">ACFQGH_16390</name>
</gene>
<organism evidence="1 2">
    <name type="scientific">Halalkalicoccus tibetensis</name>
    <dbReference type="NCBI Taxonomy" id="175632"/>
    <lineage>
        <taxon>Archaea</taxon>
        <taxon>Methanobacteriati</taxon>
        <taxon>Methanobacteriota</taxon>
        <taxon>Stenosarchaea group</taxon>
        <taxon>Halobacteria</taxon>
        <taxon>Halobacteriales</taxon>
        <taxon>Halococcaceae</taxon>
        <taxon>Halalkalicoccus</taxon>
    </lineage>
</organism>
<comment type="caution">
    <text evidence="1">The sequence shown here is derived from an EMBL/GenBank/DDBJ whole genome shotgun (WGS) entry which is preliminary data.</text>
</comment>
<name>A0ABD5V5B5_9EURY</name>